<dbReference type="Pfam" id="PF24986">
    <property type="entry name" value="PRC_RimM"/>
    <property type="match status" value="1"/>
</dbReference>
<evidence type="ECO:0000256" key="4">
    <source>
        <dbReference type="ARBA" id="ARBA00023186"/>
    </source>
</evidence>
<keyword evidence="1 5" id="KW-0963">Cytoplasm</keyword>
<comment type="subcellular location">
    <subcellularLocation>
        <location evidence="5">Cytoplasm</location>
    </subcellularLocation>
</comment>
<dbReference type="InterPro" id="IPR009000">
    <property type="entry name" value="Transl_B-barrel_sf"/>
</dbReference>
<evidence type="ECO:0000256" key="5">
    <source>
        <dbReference type="HAMAP-Rule" id="MF_00014"/>
    </source>
</evidence>
<evidence type="ECO:0000259" key="7">
    <source>
        <dbReference type="Pfam" id="PF24986"/>
    </source>
</evidence>
<dbReference type="InterPro" id="IPR056792">
    <property type="entry name" value="PRC_RimM"/>
</dbReference>
<keyword evidence="2 5" id="KW-0690">Ribosome biogenesis</keyword>
<protein>
    <recommendedName>
        <fullName evidence="5">Ribosome maturation factor RimM</fullName>
    </recommendedName>
</protein>
<evidence type="ECO:0000313" key="9">
    <source>
        <dbReference type="Proteomes" id="UP001429580"/>
    </source>
</evidence>
<dbReference type="Gene3D" id="2.30.30.240">
    <property type="entry name" value="PRC-barrel domain"/>
    <property type="match status" value="1"/>
</dbReference>
<evidence type="ECO:0000256" key="3">
    <source>
        <dbReference type="ARBA" id="ARBA00022552"/>
    </source>
</evidence>
<keyword evidence="4 5" id="KW-0143">Chaperone</keyword>
<comment type="domain">
    <text evidence="5">The PRC barrel domain binds ribosomal protein uS19.</text>
</comment>
<evidence type="ECO:0000313" key="8">
    <source>
        <dbReference type="EMBL" id="NIJ57304.1"/>
    </source>
</evidence>
<dbReference type="NCBIfam" id="TIGR02273">
    <property type="entry name" value="16S_RimM"/>
    <property type="match status" value="1"/>
</dbReference>
<reference evidence="8 9" key="1">
    <citation type="submission" date="2020-03" db="EMBL/GenBank/DDBJ databases">
        <title>Genomic Encyclopedia of Type Strains, Phase IV (KMG-IV): sequencing the most valuable type-strain genomes for metagenomic binning, comparative biology and taxonomic classification.</title>
        <authorList>
            <person name="Goeker M."/>
        </authorList>
    </citation>
    <scope>NUCLEOTIDE SEQUENCE [LARGE SCALE GENOMIC DNA]</scope>
    <source>
        <strain evidence="8 9">DSM 103870</strain>
    </source>
</reference>
<keyword evidence="9" id="KW-1185">Reference proteome</keyword>
<dbReference type="PANTHER" id="PTHR33692:SF1">
    <property type="entry name" value="RIBOSOME MATURATION FACTOR RIMM"/>
    <property type="match status" value="1"/>
</dbReference>
<dbReference type="SUPFAM" id="SSF50447">
    <property type="entry name" value="Translation proteins"/>
    <property type="match status" value="1"/>
</dbReference>
<comment type="function">
    <text evidence="5">An accessory protein needed during the final step in the assembly of 30S ribosomal subunit, possibly for assembly of the head region. Essential for efficient processing of 16S rRNA. May be needed both before and after RbfA during the maturation of 16S rRNA. It has affinity for free ribosomal 30S subunits but not for 70S ribosomes.</text>
</comment>
<dbReference type="InterPro" id="IPR036976">
    <property type="entry name" value="RimM_N_sf"/>
</dbReference>
<dbReference type="Proteomes" id="UP001429580">
    <property type="component" value="Unassembled WGS sequence"/>
</dbReference>
<evidence type="ECO:0000256" key="1">
    <source>
        <dbReference type="ARBA" id="ARBA00022490"/>
    </source>
</evidence>
<comment type="subunit">
    <text evidence="5">Binds ribosomal protein uS19.</text>
</comment>
<evidence type="ECO:0000256" key="2">
    <source>
        <dbReference type="ARBA" id="ARBA00022517"/>
    </source>
</evidence>
<dbReference type="RefSeq" id="WP_166949676.1">
    <property type="nucleotide sequence ID" value="NZ_JAASQI010000002.1"/>
</dbReference>
<feature type="domain" description="Ribosome maturation factor RimM PRC barrel" evidence="7">
    <location>
        <begin position="105"/>
        <end position="170"/>
    </location>
</feature>
<gene>
    <name evidence="5" type="primary">rimM</name>
    <name evidence="8" type="ORF">FHS82_001130</name>
</gene>
<dbReference type="Pfam" id="PF01782">
    <property type="entry name" value="RimM"/>
    <property type="match status" value="1"/>
</dbReference>
<comment type="similarity">
    <text evidence="5">Belongs to the RimM family.</text>
</comment>
<keyword evidence="3 5" id="KW-0698">rRNA processing</keyword>
<name>A0ABX0UWI2_9HYPH</name>
<proteinExistence type="inferred from homology"/>
<dbReference type="EMBL" id="JAASQI010000002">
    <property type="protein sequence ID" value="NIJ57304.1"/>
    <property type="molecule type" value="Genomic_DNA"/>
</dbReference>
<dbReference type="InterPro" id="IPR011961">
    <property type="entry name" value="RimM"/>
</dbReference>
<dbReference type="HAMAP" id="MF_00014">
    <property type="entry name" value="Ribosome_mat_RimM"/>
    <property type="match status" value="1"/>
</dbReference>
<accession>A0ABX0UWI2</accession>
<dbReference type="Gene3D" id="2.40.30.60">
    <property type="entry name" value="RimM"/>
    <property type="match status" value="1"/>
</dbReference>
<dbReference type="InterPro" id="IPR011033">
    <property type="entry name" value="PRC_barrel-like_sf"/>
</dbReference>
<sequence>MAEAKRERVLVGEFGRAHGVRGEVRLKSFTGDPAAIASYNPLQREDGSAVVLAGLRAVAGTADMFVTRVEGVATREAAEALTRERLYVPRERLQAELEDDEFLQVDIIGARVEDASGTVIGRLMAFHDFGGGDVIEIAPHSSLGRRAPALLPFTKAFVPVVDVAAKRIVVAAEGLFSDDDDDAPRG</sequence>
<organism evidence="8 9">
    <name type="scientific">Pseudochelatococcus lubricantis</name>
    <dbReference type="NCBI Taxonomy" id="1538102"/>
    <lineage>
        <taxon>Bacteria</taxon>
        <taxon>Pseudomonadati</taxon>
        <taxon>Pseudomonadota</taxon>
        <taxon>Alphaproteobacteria</taxon>
        <taxon>Hyphomicrobiales</taxon>
        <taxon>Chelatococcaceae</taxon>
        <taxon>Pseudochelatococcus</taxon>
    </lineage>
</organism>
<dbReference type="InterPro" id="IPR002676">
    <property type="entry name" value="RimM_N"/>
</dbReference>
<dbReference type="SUPFAM" id="SSF50346">
    <property type="entry name" value="PRC-barrel domain"/>
    <property type="match status" value="1"/>
</dbReference>
<dbReference type="PANTHER" id="PTHR33692">
    <property type="entry name" value="RIBOSOME MATURATION FACTOR RIMM"/>
    <property type="match status" value="1"/>
</dbReference>
<evidence type="ECO:0000259" key="6">
    <source>
        <dbReference type="Pfam" id="PF01782"/>
    </source>
</evidence>
<comment type="caution">
    <text evidence="8">The sequence shown here is derived from an EMBL/GenBank/DDBJ whole genome shotgun (WGS) entry which is preliminary data.</text>
</comment>
<feature type="domain" description="RimM N-terminal" evidence="6">
    <location>
        <begin position="11"/>
        <end position="91"/>
    </location>
</feature>